<dbReference type="GO" id="GO:0006412">
    <property type="term" value="P:translation"/>
    <property type="evidence" value="ECO:0007669"/>
    <property type="project" value="UniProtKB-UniRule"/>
</dbReference>
<dbReference type="GO" id="GO:0005524">
    <property type="term" value="F:ATP binding"/>
    <property type="evidence" value="ECO:0007669"/>
    <property type="project" value="UniProtKB-KW"/>
</dbReference>
<dbReference type="SUPFAM" id="SSF141000">
    <property type="entry name" value="Glu-tRNAGln amidotransferase C subunit"/>
    <property type="match status" value="1"/>
</dbReference>
<comment type="caution">
    <text evidence="2">The sequence shown here is derived from an EMBL/GenBank/DDBJ whole genome shotgun (WGS) entry which is preliminary data.</text>
</comment>
<comment type="subunit">
    <text evidence="1">Heterotrimer of A, B and C subunits.</text>
</comment>
<dbReference type="Proteomes" id="UP000005824">
    <property type="component" value="Unassembled WGS sequence"/>
</dbReference>
<comment type="similarity">
    <text evidence="1">Belongs to the GatC family.</text>
</comment>
<dbReference type="EC" id="6.3.5.-" evidence="1"/>
<dbReference type="GO" id="GO:0070681">
    <property type="term" value="P:glutaminyl-tRNAGln biosynthesis via transamidation"/>
    <property type="evidence" value="ECO:0007669"/>
    <property type="project" value="TreeGrafter"/>
</dbReference>
<evidence type="ECO:0000256" key="1">
    <source>
        <dbReference type="HAMAP-Rule" id="MF_00122"/>
    </source>
</evidence>
<gene>
    <name evidence="1" type="primary">gatC</name>
    <name evidence="2" type="ORF">CfE428DRAFT_3411</name>
</gene>
<dbReference type="Gene3D" id="1.10.20.60">
    <property type="entry name" value="Glu-tRNAGln amidotransferase C subunit, N-terminal domain"/>
    <property type="match status" value="1"/>
</dbReference>
<dbReference type="EMBL" id="ABVL01000009">
    <property type="protein sequence ID" value="EDY19234.1"/>
    <property type="molecule type" value="Genomic_DNA"/>
</dbReference>
<dbReference type="HAMAP" id="MF_00122">
    <property type="entry name" value="GatC"/>
    <property type="match status" value="1"/>
</dbReference>
<dbReference type="AlphaFoldDB" id="B4D3C3"/>
<keyword evidence="1" id="KW-0547">Nucleotide-binding</keyword>
<dbReference type="InParanoid" id="B4D3C3"/>
<dbReference type="PANTHER" id="PTHR15004:SF0">
    <property type="entry name" value="GLUTAMYL-TRNA(GLN) AMIDOTRANSFERASE SUBUNIT C, MITOCHONDRIAL"/>
    <property type="match status" value="1"/>
</dbReference>
<dbReference type="InterPro" id="IPR036113">
    <property type="entry name" value="Asp/Glu-ADT_sf_sub_c"/>
</dbReference>
<dbReference type="PANTHER" id="PTHR15004">
    <property type="entry name" value="GLUTAMYL-TRNA(GLN) AMIDOTRANSFERASE SUBUNIT C, MITOCHONDRIAL"/>
    <property type="match status" value="1"/>
</dbReference>
<evidence type="ECO:0000313" key="2">
    <source>
        <dbReference type="EMBL" id="EDY19234.1"/>
    </source>
</evidence>
<dbReference type="GO" id="GO:0016740">
    <property type="term" value="F:transferase activity"/>
    <property type="evidence" value="ECO:0007669"/>
    <property type="project" value="UniProtKB-KW"/>
</dbReference>
<dbReference type="InterPro" id="IPR003837">
    <property type="entry name" value="GatC"/>
</dbReference>
<dbReference type="NCBIfam" id="TIGR00135">
    <property type="entry name" value="gatC"/>
    <property type="match status" value="1"/>
</dbReference>
<evidence type="ECO:0000313" key="3">
    <source>
        <dbReference type="Proteomes" id="UP000005824"/>
    </source>
</evidence>
<reference evidence="2 3" key="1">
    <citation type="journal article" date="2011" name="J. Bacteriol.">
        <title>Genome sequence of Chthoniobacter flavus Ellin428, an aerobic heterotrophic soil bacterium.</title>
        <authorList>
            <person name="Kant R."/>
            <person name="van Passel M.W."/>
            <person name="Palva A."/>
            <person name="Lucas S."/>
            <person name="Lapidus A."/>
            <person name="Glavina Del Rio T."/>
            <person name="Dalin E."/>
            <person name="Tice H."/>
            <person name="Bruce D."/>
            <person name="Goodwin L."/>
            <person name="Pitluck S."/>
            <person name="Larimer F.W."/>
            <person name="Land M.L."/>
            <person name="Hauser L."/>
            <person name="Sangwan P."/>
            <person name="de Vos W.M."/>
            <person name="Janssen P.H."/>
            <person name="Smidt H."/>
        </authorList>
    </citation>
    <scope>NUCLEOTIDE SEQUENCE [LARGE SCALE GENOMIC DNA]</scope>
    <source>
        <strain evidence="2 3">Ellin428</strain>
    </source>
</reference>
<comment type="catalytic activity">
    <reaction evidence="1">
        <text>L-aspartyl-tRNA(Asn) + L-glutamine + ATP + H2O = L-asparaginyl-tRNA(Asn) + L-glutamate + ADP + phosphate + 2 H(+)</text>
        <dbReference type="Rhea" id="RHEA:14513"/>
        <dbReference type="Rhea" id="RHEA-COMP:9674"/>
        <dbReference type="Rhea" id="RHEA-COMP:9677"/>
        <dbReference type="ChEBI" id="CHEBI:15377"/>
        <dbReference type="ChEBI" id="CHEBI:15378"/>
        <dbReference type="ChEBI" id="CHEBI:29985"/>
        <dbReference type="ChEBI" id="CHEBI:30616"/>
        <dbReference type="ChEBI" id="CHEBI:43474"/>
        <dbReference type="ChEBI" id="CHEBI:58359"/>
        <dbReference type="ChEBI" id="CHEBI:78515"/>
        <dbReference type="ChEBI" id="CHEBI:78516"/>
        <dbReference type="ChEBI" id="CHEBI:456216"/>
    </reaction>
</comment>
<dbReference type="GO" id="GO:0050566">
    <property type="term" value="F:asparaginyl-tRNA synthase (glutamine-hydrolyzing) activity"/>
    <property type="evidence" value="ECO:0007669"/>
    <property type="project" value="RHEA"/>
</dbReference>
<name>B4D3C3_9BACT</name>
<keyword evidence="2" id="KW-0808">Transferase</keyword>
<comment type="catalytic activity">
    <reaction evidence="1">
        <text>L-glutamyl-tRNA(Gln) + L-glutamine + ATP + H2O = L-glutaminyl-tRNA(Gln) + L-glutamate + ADP + phosphate + H(+)</text>
        <dbReference type="Rhea" id="RHEA:17521"/>
        <dbReference type="Rhea" id="RHEA-COMP:9681"/>
        <dbReference type="Rhea" id="RHEA-COMP:9684"/>
        <dbReference type="ChEBI" id="CHEBI:15377"/>
        <dbReference type="ChEBI" id="CHEBI:15378"/>
        <dbReference type="ChEBI" id="CHEBI:29985"/>
        <dbReference type="ChEBI" id="CHEBI:30616"/>
        <dbReference type="ChEBI" id="CHEBI:43474"/>
        <dbReference type="ChEBI" id="CHEBI:58359"/>
        <dbReference type="ChEBI" id="CHEBI:78520"/>
        <dbReference type="ChEBI" id="CHEBI:78521"/>
        <dbReference type="ChEBI" id="CHEBI:456216"/>
    </reaction>
</comment>
<comment type="function">
    <text evidence="1">Allows the formation of correctly charged Asn-tRNA(Asn) or Gln-tRNA(Gln) through the transamidation of misacylated Asp-tRNA(Asn) or Glu-tRNA(Gln) in organisms which lack either or both of asparaginyl-tRNA or glutaminyl-tRNA synthetases. The reaction takes place in the presence of glutamine and ATP through an activated phospho-Asp-tRNA(Asn) or phospho-Glu-tRNA(Gln).</text>
</comment>
<dbReference type="GO" id="GO:0050567">
    <property type="term" value="F:glutaminyl-tRNA synthase (glutamine-hydrolyzing) activity"/>
    <property type="evidence" value="ECO:0007669"/>
    <property type="project" value="UniProtKB-UniRule"/>
</dbReference>
<protein>
    <recommendedName>
        <fullName evidence="1">Aspartyl/glutamyl-tRNA(Asn/Gln) amidotransferase subunit C</fullName>
        <shortName evidence="1">Asp/Glu-ADT subunit C</shortName>
        <ecNumber evidence="1">6.3.5.-</ecNumber>
    </recommendedName>
</protein>
<sequence length="107" mass="12096">MSCRTPLYSPFLFMSAAFDVRYTAQLARLNLSEEETAKFQAQLSQVLAYVEKLEKVDVTGVEPTAHANAVFNVFRQDVPRDWFTPEQALSNAPRSANQLFVVPKVIE</sequence>
<organism evidence="2 3">
    <name type="scientific">Chthoniobacter flavus Ellin428</name>
    <dbReference type="NCBI Taxonomy" id="497964"/>
    <lineage>
        <taxon>Bacteria</taxon>
        <taxon>Pseudomonadati</taxon>
        <taxon>Verrucomicrobiota</taxon>
        <taxon>Spartobacteria</taxon>
        <taxon>Chthoniobacterales</taxon>
        <taxon>Chthoniobacteraceae</taxon>
        <taxon>Chthoniobacter</taxon>
    </lineage>
</organism>
<keyword evidence="1" id="KW-0067">ATP-binding</keyword>
<keyword evidence="3" id="KW-1185">Reference proteome</keyword>
<dbReference type="GO" id="GO:0006450">
    <property type="term" value="P:regulation of translational fidelity"/>
    <property type="evidence" value="ECO:0007669"/>
    <property type="project" value="InterPro"/>
</dbReference>
<dbReference type="STRING" id="497964.CfE428DRAFT_3411"/>
<keyword evidence="1" id="KW-0648">Protein biosynthesis</keyword>
<accession>B4D3C3</accession>
<keyword evidence="1" id="KW-0436">Ligase</keyword>
<dbReference type="eggNOG" id="COG0721">
    <property type="taxonomic scope" value="Bacteria"/>
</dbReference>
<dbReference type="Pfam" id="PF02686">
    <property type="entry name" value="GatC"/>
    <property type="match status" value="1"/>
</dbReference>
<proteinExistence type="inferred from homology"/>